<dbReference type="PATRIC" id="fig|718251.5.peg.1770"/>
<gene>
    <name evidence="1" type="ordered locus">ETAF_1706</name>
</gene>
<evidence type="ECO:0000313" key="1">
    <source>
        <dbReference type="EMBL" id="ADM41814.1"/>
    </source>
</evidence>
<dbReference type="AlphaFoldDB" id="A0A0H3DV48"/>
<keyword evidence="2" id="KW-1185">Reference proteome</keyword>
<sequence>MSAQVLPAAKSVSHRITFSKGGKIRIAPVSDKAIREINTKNSGILFIV</sequence>
<organism evidence="1 2">
    <name type="scientific">Edwardsiella tarda (strain FL6-60)</name>
    <dbReference type="NCBI Taxonomy" id="718251"/>
    <lineage>
        <taxon>Bacteria</taxon>
        <taxon>Pseudomonadati</taxon>
        <taxon>Pseudomonadota</taxon>
        <taxon>Gammaproteobacteria</taxon>
        <taxon>Enterobacterales</taxon>
        <taxon>Hafniaceae</taxon>
        <taxon>Edwardsiella</taxon>
    </lineage>
</organism>
<dbReference type="HOGENOM" id="CLU_3152268_0_0_6"/>
<dbReference type="EMBL" id="CP002154">
    <property type="protein sequence ID" value="ADM41814.1"/>
    <property type="molecule type" value="Genomic_DNA"/>
</dbReference>
<protein>
    <submittedName>
        <fullName evidence="1">Uncharacterized protein</fullName>
    </submittedName>
</protein>
<reference evidence="2" key="1">
    <citation type="submission" date="2010-08" db="EMBL/GenBank/DDBJ databases">
        <title>Genome comparisons of Edwardsiella bacteria analysed using deep sequencing technology.</title>
        <authorList>
            <person name="van Soest J.J."/>
            <person name="Henkel C.V."/>
            <person name="Jansen H.J."/>
            <person name="van den Hondel C.A.M.J.J."/>
            <person name="Bloemberg G.V."/>
            <person name="Meijer A.H."/>
            <person name="Spaink H.P."/>
        </authorList>
    </citation>
    <scope>NUCLEOTIDE SEQUENCE [LARGE SCALE GENOMIC DNA]</scope>
    <source>
        <strain evidence="2">FL6-60</strain>
    </source>
</reference>
<accession>A0A0H3DV48</accession>
<dbReference type="KEGG" id="etd:ETAF_1706"/>
<evidence type="ECO:0000313" key="2">
    <source>
        <dbReference type="Proteomes" id="UP000002230"/>
    </source>
</evidence>
<proteinExistence type="predicted"/>
<reference evidence="1 2" key="2">
    <citation type="journal article" date="2011" name="BMC Immunol.">
        <title>Comparison of static immersion and intravenous injection systems for exposure of zebrafish embryos to the natural pathogen Edwardsiella tarda.</title>
        <authorList>
            <person name="van Soest J.J."/>
            <person name="Stockhammer O.W."/>
            <person name="Ordas A."/>
            <person name="Bloemberg G.V."/>
            <person name="Spaink H.P."/>
            <person name="Meijer A.H."/>
        </authorList>
    </citation>
    <scope>NUCLEOTIDE SEQUENCE [LARGE SCALE GENOMIC DNA]</scope>
    <source>
        <strain evidence="1 2">FL6-60</strain>
    </source>
</reference>
<name>A0A0H3DV48_EDWTF</name>
<dbReference type="Proteomes" id="UP000002230">
    <property type="component" value="Chromosome"/>
</dbReference>